<organism evidence="5 6">
    <name type="scientific">Candidatus Devosia phytovorans</name>
    <dbReference type="NCBI Taxonomy" id="3121372"/>
    <lineage>
        <taxon>Bacteria</taxon>
        <taxon>Pseudomonadati</taxon>
        <taxon>Pseudomonadota</taxon>
        <taxon>Alphaproteobacteria</taxon>
        <taxon>Hyphomicrobiales</taxon>
        <taxon>Devosiaceae</taxon>
        <taxon>Devosia</taxon>
    </lineage>
</organism>
<dbReference type="PANTHER" id="PTHR28620:SF1">
    <property type="entry name" value="CENP-V_GFA DOMAIN-CONTAINING PROTEIN"/>
    <property type="match status" value="1"/>
</dbReference>
<proteinExistence type="inferred from homology"/>
<dbReference type="Proteomes" id="UP001217476">
    <property type="component" value="Chromosome"/>
</dbReference>
<dbReference type="PROSITE" id="PS51891">
    <property type="entry name" value="CENP_V_GFA"/>
    <property type="match status" value="1"/>
</dbReference>
<dbReference type="PANTHER" id="PTHR28620">
    <property type="entry name" value="CENTROMERE PROTEIN V"/>
    <property type="match status" value="1"/>
</dbReference>
<evidence type="ECO:0000256" key="2">
    <source>
        <dbReference type="ARBA" id="ARBA00022723"/>
    </source>
</evidence>
<dbReference type="EMBL" id="CP119312">
    <property type="protein sequence ID" value="WEK05185.1"/>
    <property type="molecule type" value="Genomic_DNA"/>
</dbReference>
<dbReference type="SUPFAM" id="SSF51316">
    <property type="entry name" value="Mss4-like"/>
    <property type="match status" value="1"/>
</dbReference>
<dbReference type="AlphaFoldDB" id="A0AAJ5VVZ9"/>
<feature type="domain" description="CENP-V/GFA" evidence="4">
    <location>
        <begin position="3"/>
        <end position="120"/>
    </location>
</feature>
<dbReference type="InterPro" id="IPR011057">
    <property type="entry name" value="Mss4-like_sf"/>
</dbReference>
<gene>
    <name evidence="5" type="ORF">P0Y65_02710</name>
</gene>
<comment type="similarity">
    <text evidence="1">Belongs to the Gfa family.</text>
</comment>
<evidence type="ECO:0000313" key="5">
    <source>
        <dbReference type="EMBL" id="WEK05185.1"/>
    </source>
</evidence>
<evidence type="ECO:0000313" key="6">
    <source>
        <dbReference type="Proteomes" id="UP001217476"/>
    </source>
</evidence>
<dbReference type="Pfam" id="PF04828">
    <property type="entry name" value="GFA"/>
    <property type="match status" value="1"/>
</dbReference>
<dbReference type="Gene3D" id="2.170.150.70">
    <property type="match status" value="1"/>
</dbReference>
<reference evidence="5" key="1">
    <citation type="submission" date="2023-03" db="EMBL/GenBank/DDBJ databases">
        <title>Andean soil-derived lignocellulolytic bacterial consortium as a source of novel taxa and putative plastic-active enzymes.</title>
        <authorList>
            <person name="Diaz-Garcia L."/>
            <person name="Chuvochina M."/>
            <person name="Feuerriegel G."/>
            <person name="Bunk B."/>
            <person name="Sproer C."/>
            <person name="Streit W.R."/>
            <person name="Rodriguez L.M."/>
            <person name="Overmann J."/>
            <person name="Jimenez D.J."/>
        </authorList>
    </citation>
    <scope>NUCLEOTIDE SEQUENCE</scope>
    <source>
        <strain evidence="5">MAG 4196</strain>
    </source>
</reference>
<dbReference type="InterPro" id="IPR006913">
    <property type="entry name" value="CENP-V/GFA"/>
</dbReference>
<keyword evidence="3" id="KW-0862">Zinc</keyword>
<accession>A0AAJ5VVZ9</accession>
<evidence type="ECO:0000259" key="4">
    <source>
        <dbReference type="PROSITE" id="PS51891"/>
    </source>
</evidence>
<dbReference type="GO" id="GO:0016846">
    <property type="term" value="F:carbon-sulfur lyase activity"/>
    <property type="evidence" value="ECO:0007669"/>
    <property type="project" value="InterPro"/>
</dbReference>
<keyword evidence="2" id="KW-0479">Metal-binding</keyword>
<dbReference type="InterPro" id="IPR052355">
    <property type="entry name" value="CENP-V-like"/>
</dbReference>
<sequence>MPLIAKCHCGDTTITLPHLPQSAGECNCTFCSRTGAVWGYFKPGELTITSRANDKFYSASGYGNEHHFCAHCGMQTWGVSPDWASAYNSDGTPKNGDPNAMPTGQIFAVNLRLIDDFDWSSIEIEKLDGRNSW</sequence>
<protein>
    <recommendedName>
        <fullName evidence="4">CENP-V/GFA domain-containing protein</fullName>
    </recommendedName>
</protein>
<name>A0AAJ5VVZ9_9HYPH</name>
<evidence type="ECO:0000256" key="3">
    <source>
        <dbReference type="ARBA" id="ARBA00022833"/>
    </source>
</evidence>
<dbReference type="GO" id="GO:0046872">
    <property type="term" value="F:metal ion binding"/>
    <property type="evidence" value="ECO:0007669"/>
    <property type="project" value="UniProtKB-KW"/>
</dbReference>
<evidence type="ECO:0000256" key="1">
    <source>
        <dbReference type="ARBA" id="ARBA00005495"/>
    </source>
</evidence>